<evidence type="ECO:0000313" key="3">
    <source>
        <dbReference type="Proteomes" id="UP000000909"/>
    </source>
</evidence>
<reference evidence="2 3" key="1">
    <citation type="journal article" date="2007" name="Environ. Microbiol.">
        <title>Genomic and structural analysis of Syn9, a cyanophage infecting marine Prochlorococcus and Synechococcus.</title>
        <authorList>
            <person name="Weigele P.R."/>
            <person name="Pope W.H."/>
            <person name="Pedulla M.L."/>
            <person name="Houtz J.M."/>
            <person name="Smith A.L."/>
            <person name="Conway J.F."/>
            <person name="King J."/>
            <person name="Hatfull G.F."/>
            <person name="Lawrence J.G."/>
            <person name="Hendrix R.W."/>
        </authorList>
    </citation>
    <scope>NUCLEOTIDE SEQUENCE</scope>
</reference>
<organismHost>
    <name type="scientific">Synechococcus</name>
    <dbReference type="NCBI Taxonomy" id="1129"/>
</organismHost>
<name>Q0QZ80_BPSYS</name>
<feature type="region of interest" description="Disordered" evidence="1">
    <location>
        <begin position="1"/>
        <end position="21"/>
    </location>
</feature>
<dbReference type="Proteomes" id="UP000000909">
    <property type="component" value="Segment"/>
</dbReference>
<feature type="compositionally biased region" description="Basic and acidic residues" evidence="1">
    <location>
        <begin position="12"/>
        <end position="21"/>
    </location>
</feature>
<feature type="compositionally biased region" description="Acidic residues" evidence="1">
    <location>
        <begin position="1"/>
        <end position="11"/>
    </location>
</feature>
<dbReference type="KEGG" id="vg:4239146"/>
<dbReference type="EMBL" id="DQ149023">
    <property type="protein sequence ID" value="ABA47116.1"/>
    <property type="molecule type" value="Genomic_DNA"/>
</dbReference>
<dbReference type="RefSeq" id="YP_717815.1">
    <property type="nucleotide sequence ID" value="NC_008296.2"/>
</dbReference>
<dbReference type="GeneID" id="4239146"/>
<proteinExistence type="predicted"/>
<sequence length="44" mass="5377">MRVADPDEMFDEADRREKDNETEYWRKRLLDLEKGNKDEDSTDN</sequence>
<organism evidence="2 3">
    <name type="scientific">Synechococcus phage syn9</name>
    <dbReference type="NCBI Taxonomy" id="382359"/>
    <lineage>
        <taxon>Viruses</taxon>
        <taxon>Duplodnaviria</taxon>
        <taxon>Heunggongvirae</taxon>
        <taxon>Uroviricota</taxon>
        <taxon>Caudoviricetes</taxon>
        <taxon>Pantevenvirales</taxon>
        <taxon>Kyanoviridae</taxon>
        <taxon>Ormenosvirus</taxon>
        <taxon>Ormenosvirus syn9</taxon>
    </lineage>
</organism>
<evidence type="ECO:0000313" key="2">
    <source>
        <dbReference type="EMBL" id="ABA47116.1"/>
    </source>
</evidence>
<accession>Q0QZ80</accession>
<keyword evidence="3" id="KW-1185">Reference proteome</keyword>
<protein>
    <submittedName>
        <fullName evidence="2">Gp145</fullName>
    </submittedName>
</protein>
<evidence type="ECO:0000256" key="1">
    <source>
        <dbReference type="SAM" id="MobiDB-lite"/>
    </source>
</evidence>